<keyword evidence="2" id="KW-0336">GPI-anchor</keyword>
<dbReference type="GeneID" id="109133383"/>
<protein>
    <submittedName>
        <fullName evidence="7">Glucan endo-1,3-beta-glucosidase-like</fullName>
    </submittedName>
</protein>
<evidence type="ECO:0000313" key="6">
    <source>
        <dbReference type="Proteomes" id="UP000694864"/>
    </source>
</evidence>
<dbReference type="RefSeq" id="XP_019101986.1">
    <property type="nucleotide sequence ID" value="XM_019246441.1"/>
</dbReference>
<dbReference type="InterPro" id="IPR012946">
    <property type="entry name" value="X8"/>
</dbReference>
<dbReference type="InterPro" id="IPR044788">
    <property type="entry name" value="X8_dom_prot"/>
</dbReference>
<evidence type="ECO:0000256" key="3">
    <source>
        <dbReference type="ARBA" id="ARBA00022729"/>
    </source>
</evidence>
<dbReference type="Gene3D" id="1.20.58.1040">
    <property type="match status" value="1"/>
</dbReference>
<organism evidence="6 7">
    <name type="scientific">Camelina sativa</name>
    <name type="common">False flax</name>
    <name type="synonym">Myagrum sativum</name>
    <dbReference type="NCBI Taxonomy" id="90675"/>
    <lineage>
        <taxon>Eukaryota</taxon>
        <taxon>Viridiplantae</taxon>
        <taxon>Streptophyta</taxon>
        <taxon>Embryophyta</taxon>
        <taxon>Tracheophyta</taxon>
        <taxon>Spermatophyta</taxon>
        <taxon>Magnoliopsida</taxon>
        <taxon>eudicotyledons</taxon>
        <taxon>Gunneridae</taxon>
        <taxon>Pentapetalae</taxon>
        <taxon>rosids</taxon>
        <taxon>malvids</taxon>
        <taxon>Brassicales</taxon>
        <taxon>Brassicaceae</taxon>
        <taxon>Camelineae</taxon>
        <taxon>Camelina</taxon>
    </lineage>
</organism>
<evidence type="ECO:0000313" key="7">
    <source>
        <dbReference type="RefSeq" id="XP_019101986.1"/>
    </source>
</evidence>
<keyword evidence="6" id="KW-1185">Reference proteome</keyword>
<evidence type="ECO:0000259" key="5">
    <source>
        <dbReference type="SMART" id="SM00768"/>
    </source>
</evidence>
<keyword evidence="3" id="KW-0732">Signal</keyword>
<keyword evidence="2" id="KW-0325">Glycoprotein</keyword>
<evidence type="ECO:0000256" key="4">
    <source>
        <dbReference type="ARBA" id="ARBA00023288"/>
    </source>
</evidence>
<dbReference type="Proteomes" id="UP000694864">
    <property type="component" value="Chromosome 6"/>
</dbReference>
<accession>A0ABM1RSJ8</accession>
<feature type="domain" description="X8" evidence="5">
    <location>
        <begin position="37"/>
        <end position="120"/>
    </location>
</feature>
<evidence type="ECO:0000256" key="1">
    <source>
        <dbReference type="ARBA" id="ARBA00004609"/>
    </source>
</evidence>
<sequence length="124" mass="13946">MAKAQICICFIIFLSLWSDKLYIMLFEFDLLLQSPGKWCVAKPSTATNKLQQNIDYACSKVDCKIISKGGACYSPDSLISTASVAMNLYYQTLGRDFWNCQFEGSGFISVTDPSYGNCIYTFHK</sequence>
<reference evidence="6" key="1">
    <citation type="journal article" date="2014" name="Nat. Commun.">
        <title>The emerging biofuel crop Camelina sativa retains a highly undifferentiated hexaploid genome structure.</title>
        <authorList>
            <person name="Kagale S."/>
            <person name="Koh C."/>
            <person name="Nixon J."/>
            <person name="Bollina V."/>
            <person name="Clarke W.E."/>
            <person name="Tuteja R."/>
            <person name="Spillane C."/>
            <person name="Robinson S.J."/>
            <person name="Links M.G."/>
            <person name="Clarke C."/>
            <person name="Higgins E.E."/>
            <person name="Huebert T."/>
            <person name="Sharpe A.G."/>
            <person name="Parkin I.A."/>
        </authorList>
    </citation>
    <scope>NUCLEOTIDE SEQUENCE [LARGE SCALE GENOMIC DNA]</scope>
    <source>
        <strain evidence="6">cv. DH55</strain>
    </source>
</reference>
<dbReference type="Pfam" id="PF07983">
    <property type="entry name" value="X8"/>
    <property type="match status" value="1"/>
</dbReference>
<name>A0ABM1RSJ8_CAMSA</name>
<proteinExistence type="predicted"/>
<dbReference type="SMART" id="SM00768">
    <property type="entry name" value="X8"/>
    <property type="match status" value="1"/>
</dbReference>
<gene>
    <name evidence="7" type="primary">LOC109133383</name>
</gene>
<evidence type="ECO:0000256" key="2">
    <source>
        <dbReference type="ARBA" id="ARBA00022622"/>
    </source>
</evidence>
<dbReference type="PANTHER" id="PTHR31044:SF111">
    <property type="entry name" value="CARBOHYDRATE-BINDING X8 DOMAIN SUPERFAMILY PROTEIN"/>
    <property type="match status" value="1"/>
</dbReference>
<comment type="subcellular location">
    <subcellularLocation>
        <location evidence="1">Cell membrane</location>
        <topology evidence="1">Lipid-anchor</topology>
        <topology evidence="1">GPI-anchor</topology>
    </subcellularLocation>
</comment>
<dbReference type="PANTHER" id="PTHR31044">
    <property type="entry name" value="BETA-1,3 GLUCANASE"/>
    <property type="match status" value="1"/>
</dbReference>
<keyword evidence="4" id="KW-0449">Lipoprotein</keyword>
<keyword evidence="2" id="KW-0472">Membrane</keyword>
<reference evidence="7" key="2">
    <citation type="submission" date="2025-08" db="UniProtKB">
        <authorList>
            <consortium name="RefSeq"/>
        </authorList>
    </citation>
    <scope>IDENTIFICATION</scope>
    <source>
        <tissue evidence="7">Leaf</tissue>
    </source>
</reference>